<keyword evidence="3" id="KW-0645">Protease</keyword>
<sequence>MVAPSGPVEPARLAAGRAALRALGLDVTVAKHALDRVNLDGSAPARDARRGLAGGDAERAADLADAWCDPGVRAVICARGGYGATRVLDLLDWAALAAATEADVAAAGGPKILHGSSDVTALHAAFGARLRVTTSFGPMAAGLLAGPGTEGTGDGAAPETDGDRAWSIEALRSALFGGGATLPGARALRPGRAEGPLTGGTLSLLTALLGTPYAPRPAAGRIAFLEDVTEAPYRIDRMLVQLLQAGWFDGVAGIALGSWERCGDPDELDAVFAARLGGLGVPVLAGVPAGHGARQGTLELGAPAVLDADRRTLATGGAR</sequence>
<feature type="domain" description="LD-carboxypeptidase N-terminal" evidence="6">
    <location>
        <begin position="2"/>
        <end position="135"/>
    </location>
</feature>
<evidence type="ECO:0000259" key="6">
    <source>
        <dbReference type="Pfam" id="PF02016"/>
    </source>
</evidence>
<evidence type="ECO:0000256" key="4">
    <source>
        <dbReference type="ARBA" id="ARBA00022801"/>
    </source>
</evidence>
<keyword evidence="5" id="KW-0720">Serine protease</keyword>
<evidence type="ECO:0000313" key="8">
    <source>
        <dbReference type="EMBL" id="MFD0900534.1"/>
    </source>
</evidence>
<keyword evidence="2" id="KW-0121">Carboxypeptidase</keyword>
<dbReference type="InterPro" id="IPR040921">
    <property type="entry name" value="Peptidase_S66C"/>
</dbReference>
<evidence type="ECO:0000256" key="5">
    <source>
        <dbReference type="ARBA" id="ARBA00022825"/>
    </source>
</evidence>
<dbReference type="EMBL" id="JBHTJA010000011">
    <property type="protein sequence ID" value="MFD0900534.1"/>
    <property type="molecule type" value="Genomic_DNA"/>
</dbReference>
<keyword evidence="9" id="KW-1185">Reference proteome</keyword>
<name>A0ABW3ELY5_9ACTN</name>
<feature type="domain" description="LD-carboxypeptidase C-terminal" evidence="7">
    <location>
        <begin position="194"/>
        <end position="305"/>
    </location>
</feature>
<evidence type="ECO:0000313" key="9">
    <source>
        <dbReference type="Proteomes" id="UP001596972"/>
    </source>
</evidence>
<dbReference type="SUPFAM" id="SSF141986">
    <property type="entry name" value="LD-carboxypeptidase A C-terminal domain-like"/>
    <property type="match status" value="1"/>
</dbReference>
<evidence type="ECO:0000256" key="1">
    <source>
        <dbReference type="ARBA" id="ARBA00010233"/>
    </source>
</evidence>
<dbReference type="InterPro" id="IPR027461">
    <property type="entry name" value="Carboxypeptidase_A_C_sf"/>
</dbReference>
<dbReference type="InterPro" id="IPR027478">
    <property type="entry name" value="LdcA_N"/>
</dbReference>
<comment type="caution">
    <text evidence="8">The sequence shown here is derived from an EMBL/GenBank/DDBJ whole genome shotgun (WGS) entry which is preliminary data.</text>
</comment>
<accession>A0ABW3ELY5</accession>
<dbReference type="PIRSF" id="PIRSF028757">
    <property type="entry name" value="LD-carboxypeptidase"/>
    <property type="match status" value="1"/>
</dbReference>
<dbReference type="SUPFAM" id="SSF52317">
    <property type="entry name" value="Class I glutamine amidotransferase-like"/>
    <property type="match status" value="1"/>
</dbReference>
<dbReference type="Pfam" id="PF17676">
    <property type="entry name" value="Peptidase_S66C"/>
    <property type="match status" value="1"/>
</dbReference>
<evidence type="ECO:0000256" key="2">
    <source>
        <dbReference type="ARBA" id="ARBA00022645"/>
    </source>
</evidence>
<organism evidence="8 9">
    <name type="scientific">Actinomadura sediminis</name>
    <dbReference type="NCBI Taxonomy" id="1038904"/>
    <lineage>
        <taxon>Bacteria</taxon>
        <taxon>Bacillati</taxon>
        <taxon>Actinomycetota</taxon>
        <taxon>Actinomycetes</taxon>
        <taxon>Streptosporangiales</taxon>
        <taxon>Thermomonosporaceae</taxon>
        <taxon>Actinomadura</taxon>
    </lineage>
</organism>
<dbReference type="RefSeq" id="WP_378297533.1">
    <property type="nucleotide sequence ID" value="NZ_JBHTJA010000011.1"/>
</dbReference>
<protein>
    <submittedName>
        <fullName evidence="8">LD-carboxypeptidase</fullName>
    </submittedName>
</protein>
<dbReference type="Gene3D" id="3.50.30.60">
    <property type="entry name" value="LD-carboxypeptidase A C-terminal domain-like"/>
    <property type="match status" value="1"/>
</dbReference>
<dbReference type="InterPro" id="IPR040449">
    <property type="entry name" value="Peptidase_S66_N"/>
</dbReference>
<dbReference type="PANTHER" id="PTHR30237">
    <property type="entry name" value="MURAMOYLTETRAPEPTIDE CARBOXYPEPTIDASE"/>
    <property type="match status" value="1"/>
</dbReference>
<evidence type="ECO:0000259" key="7">
    <source>
        <dbReference type="Pfam" id="PF17676"/>
    </source>
</evidence>
<dbReference type="CDD" id="cd07025">
    <property type="entry name" value="Peptidase_S66"/>
    <property type="match status" value="1"/>
</dbReference>
<dbReference type="Pfam" id="PF02016">
    <property type="entry name" value="Peptidase_S66"/>
    <property type="match status" value="1"/>
</dbReference>
<evidence type="ECO:0000256" key="3">
    <source>
        <dbReference type="ARBA" id="ARBA00022670"/>
    </source>
</evidence>
<dbReference type="Proteomes" id="UP001596972">
    <property type="component" value="Unassembled WGS sequence"/>
</dbReference>
<comment type="similarity">
    <text evidence="1">Belongs to the peptidase S66 family.</text>
</comment>
<dbReference type="PANTHER" id="PTHR30237:SF2">
    <property type="entry name" value="MUREIN TETRAPEPTIDE CARBOXYPEPTIDASE"/>
    <property type="match status" value="1"/>
</dbReference>
<keyword evidence="4" id="KW-0378">Hydrolase</keyword>
<gene>
    <name evidence="8" type="ORF">ACFQ11_09045</name>
</gene>
<reference evidence="9" key="1">
    <citation type="journal article" date="2019" name="Int. J. Syst. Evol. Microbiol.">
        <title>The Global Catalogue of Microorganisms (GCM) 10K type strain sequencing project: providing services to taxonomists for standard genome sequencing and annotation.</title>
        <authorList>
            <consortium name="The Broad Institute Genomics Platform"/>
            <consortium name="The Broad Institute Genome Sequencing Center for Infectious Disease"/>
            <person name="Wu L."/>
            <person name="Ma J."/>
        </authorList>
    </citation>
    <scope>NUCLEOTIDE SEQUENCE [LARGE SCALE GENOMIC DNA]</scope>
    <source>
        <strain evidence="9">JCM 31202</strain>
    </source>
</reference>
<dbReference type="InterPro" id="IPR003507">
    <property type="entry name" value="S66_fam"/>
</dbReference>
<dbReference type="Gene3D" id="3.40.50.10740">
    <property type="entry name" value="Class I glutamine amidotransferase-like"/>
    <property type="match status" value="1"/>
</dbReference>
<dbReference type="InterPro" id="IPR029062">
    <property type="entry name" value="Class_I_gatase-like"/>
</dbReference>
<proteinExistence type="inferred from homology"/>